<evidence type="ECO:0000313" key="17">
    <source>
        <dbReference type="WBParaSite" id="maker-uti_cns_0019092-snap-gene-0.2-mRNA-1"/>
    </source>
</evidence>
<keyword evidence="10" id="KW-0106">Calcium</keyword>
<evidence type="ECO:0000256" key="6">
    <source>
        <dbReference type="ARBA" id="ARBA00022630"/>
    </source>
</evidence>
<evidence type="ECO:0000256" key="13">
    <source>
        <dbReference type="ARBA" id="ARBA00023128"/>
    </source>
</evidence>
<evidence type="ECO:0000256" key="10">
    <source>
        <dbReference type="ARBA" id="ARBA00022837"/>
    </source>
</evidence>
<dbReference type="PROSITE" id="PS50222">
    <property type="entry name" value="EF_HAND_2"/>
    <property type="match status" value="2"/>
</dbReference>
<dbReference type="AlphaFoldDB" id="A0A1I8IXX8"/>
<dbReference type="CDD" id="cd00051">
    <property type="entry name" value="EFh"/>
    <property type="match status" value="1"/>
</dbReference>
<accession>A0A1I8IXX8</accession>
<evidence type="ECO:0000256" key="14">
    <source>
        <dbReference type="RuleBase" id="RU361217"/>
    </source>
</evidence>
<dbReference type="InterPro" id="IPR031656">
    <property type="entry name" value="DAO_C"/>
</dbReference>
<dbReference type="InterPro" id="IPR038299">
    <property type="entry name" value="DAO_C_sf"/>
</dbReference>
<evidence type="ECO:0000256" key="3">
    <source>
        <dbReference type="ARBA" id="ARBA00004745"/>
    </source>
</evidence>
<evidence type="ECO:0000256" key="9">
    <source>
        <dbReference type="ARBA" id="ARBA00022827"/>
    </source>
</evidence>
<evidence type="ECO:0000256" key="12">
    <source>
        <dbReference type="ARBA" id="ARBA00023002"/>
    </source>
</evidence>
<keyword evidence="13" id="KW-0496">Mitochondrion</keyword>
<dbReference type="GO" id="GO:0004368">
    <property type="term" value="F:glycerol-3-phosphate dehydrogenase (quinone) activity"/>
    <property type="evidence" value="ECO:0007669"/>
    <property type="project" value="UniProtKB-EC"/>
</dbReference>
<dbReference type="PRINTS" id="PR01001">
    <property type="entry name" value="FADG3PDH"/>
</dbReference>
<dbReference type="Pfam" id="PF16901">
    <property type="entry name" value="DAO_C"/>
    <property type="match status" value="1"/>
</dbReference>
<dbReference type="WBParaSite" id="maker-uti_cns_0019092-snap-gene-0.2-mRNA-1">
    <property type="protein sequence ID" value="maker-uti_cns_0019092-snap-gene-0.2-mRNA-1"/>
    <property type="gene ID" value="maker-uti_cns_0019092-snap-gene-0.2"/>
</dbReference>
<protein>
    <recommendedName>
        <fullName evidence="5 14">Glycerol-3-phosphate dehydrogenase</fullName>
        <ecNumber evidence="5 14">1.1.5.3</ecNumber>
    </recommendedName>
</protein>
<dbReference type="Gene3D" id="1.10.8.870">
    <property type="entry name" value="Alpha-glycerophosphate oxidase, cap domain"/>
    <property type="match status" value="1"/>
</dbReference>
<dbReference type="InterPro" id="IPR036188">
    <property type="entry name" value="FAD/NAD-bd_sf"/>
</dbReference>
<comment type="subcellular location">
    <subcellularLocation>
        <location evidence="2">Mitochondrion</location>
    </subcellularLocation>
</comment>
<dbReference type="InterPro" id="IPR018247">
    <property type="entry name" value="EF_Hand_1_Ca_BS"/>
</dbReference>
<keyword evidence="11" id="KW-0809">Transit peptide</keyword>
<dbReference type="Gene3D" id="3.30.9.10">
    <property type="entry name" value="D-Amino Acid Oxidase, subunit A, domain 2"/>
    <property type="match status" value="1"/>
</dbReference>
<dbReference type="GO" id="GO:0006072">
    <property type="term" value="P:glycerol-3-phosphate metabolic process"/>
    <property type="evidence" value="ECO:0007669"/>
    <property type="project" value="UniProtKB-UniRule"/>
</dbReference>
<dbReference type="EC" id="1.1.5.3" evidence="5 14"/>
<evidence type="ECO:0000256" key="11">
    <source>
        <dbReference type="ARBA" id="ARBA00022946"/>
    </source>
</evidence>
<evidence type="ECO:0000256" key="5">
    <source>
        <dbReference type="ARBA" id="ARBA00013029"/>
    </source>
</evidence>
<dbReference type="SUPFAM" id="SSF51905">
    <property type="entry name" value="FAD/NAD(P)-binding domain"/>
    <property type="match status" value="1"/>
</dbReference>
<keyword evidence="16" id="KW-1185">Reference proteome</keyword>
<dbReference type="InterPro" id="IPR002048">
    <property type="entry name" value="EF_hand_dom"/>
</dbReference>
<comment type="pathway">
    <text evidence="3">Polyol metabolism; glycerol degradation.</text>
</comment>
<dbReference type="Pfam" id="PF13499">
    <property type="entry name" value="EF-hand_7"/>
    <property type="match status" value="1"/>
</dbReference>
<organism evidence="16 17">
    <name type="scientific">Macrostomum lignano</name>
    <dbReference type="NCBI Taxonomy" id="282301"/>
    <lineage>
        <taxon>Eukaryota</taxon>
        <taxon>Metazoa</taxon>
        <taxon>Spiralia</taxon>
        <taxon>Lophotrochozoa</taxon>
        <taxon>Platyhelminthes</taxon>
        <taxon>Rhabditophora</taxon>
        <taxon>Macrostomorpha</taxon>
        <taxon>Macrostomida</taxon>
        <taxon>Macrostomidae</taxon>
        <taxon>Macrostomum</taxon>
    </lineage>
</organism>
<dbReference type="Gene3D" id="3.50.50.60">
    <property type="entry name" value="FAD/NAD(P)-binding domain"/>
    <property type="match status" value="1"/>
</dbReference>
<keyword evidence="9" id="KW-0274">FAD</keyword>
<dbReference type="Gene3D" id="1.10.238.10">
    <property type="entry name" value="EF-hand"/>
    <property type="match status" value="1"/>
</dbReference>
<sequence>MLSAPVMYSRAIRRLAYLAFGSGALTLGSLQAVPWALETYNSRRGYEPPSKRDKTLNQLMDAPLKSREEQLASLANQNGPEFDVLIIGGGATGCGCALDAVSRGLKTALVEKYDFASGTSSRSTKLIHGGVRYLQKAVFNLDYEQYRMVKEALGERANMLHIAPHLTKPLPIMLPIYHLWQLPYYWVGIKMYDLVSDTQAVFLSEQVRALEYFPMLNKNALKGALVYYDGGRPHVPIAGLTAAKLGASVANYCEVHSLLKSVDPATGKEVLTGARVVDNMTGKEFTVRAKCIVNATGPYTDSADGQPQQAWHSVAPSAGVHISLPDYYSPEMMGLLDPATADGRVIFFLPWQNCTIAGTTDTPCTVSDSPHPAEEDVKFILHEIKHYLSPEIVIRRGDVLSAWSGIRPLVTDPNKQDTQSIARNHIIEVSDSRLITINNHSGRQMSEEAIDTAIEVAGLQPKGPCRTSGLMLLGAYNWSPNLFIRLVQEFGVEPTVAKHLSCLYGDKCLDLIRLEPLSGHRWPVVGKRLHPNYPYLESEVRWACQEYACRAIDILARRTRLAFTNVHAAAEALPRVVAIMAEELGWSDEKCREEFKHCKRYLQHEMGYNLKLVERRRHPINLSSEEVADLTKKFRSIDSDNKGFITLSDMERFFKDSDHRLEPHQIREIIDEVDLNRNGRIEISEFLQHVLGDSSAANYKKPQQDARIPVDRSGDTLAPFLFVLVLDWVLRTALPTNDDGFLLRRRVSRRQPERRLSVLGYADDLALLSSTVEGARRQLDKLDAVAASVGLVDNTQKTVVLCVPDDIEAAILFRGADGQARSFRVVSIYLGGLVLGVREDLRRRRGLAWAAFRSVRAVLQSEALPDRQRAALLQAVIETVLLYIAETWTLTESLETTNRLRASDQRGFVSPRRPGPPSDLLRNRRLQLAGHIIRAEPYCPEPVQEVLLLTLQAPYRRGQARTRRFVDCLLAGAGVPDSAGGEAFIRDPALKRA</sequence>
<dbReference type="GO" id="GO:0005509">
    <property type="term" value="F:calcium ion binding"/>
    <property type="evidence" value="ECO:0007669"/>
    <property type="project" value="InterPro"/>
</dbReference>
<name>A0A1I8IXX8_9PLAT</name>
<comment type="similarity">
    <text evidence="4 14">Belongs to the FAD-dependent glycerol-3-phosphate dehydrogenase family.</text>
</comment>
<dbReference type="InterPro" id="IPR006076">
    <property type="entry name" value="FAD-dep_OxRdtase"/>
</dbReference>
<dbReference type="GO" id="GO:0005739">
    <property type="term" value="C:mitochondrion"/>
    <property type="evidence" value="ECO:0007669"/>
    <property type="project" value="UniProtKB-SubCell"/>
</dbReference>
<evidence type="ECO:0000259" key="15">
    <source>
        <dbReference type="PROSITE" id="PS50222"/>
    </source>
</evidence>
<dbReference type="InterPro" id="IPR000447">
    <property type="entry name" value="G3P_DH_FAD-dep"/>
</dbReference>
<keyword evidence="7" id="KW-0479">Metal-binding</keyword>
<proteinExistence type="inferred from homology"/>
<keyword evidence="6 14" id="KW-0285">Flavoprotein</keyword>
<keyword evidence="8" id="KW-0677">Repeat</keyword>
<dbReference type="FunFam" id="1.10.8.870:FF:000001">
    <property type="entry name" value="Glycerol-3-phosphate dehydrogenase"/>
    <property type="match status" value="1"/>
</dbReference>
<evidence type="ECO:0000256" key="1">
    <source>
        <dbReference type="ARBA" id="ARBA00001974"/>
    </source>
</evidence>
<dbReference type="PANTHER" id="PTHR11985">
    <property type="entry name" value="GLYCEROL-3-PHOSPHATE DEHYDROGENASE"/>
    <property type="match status" value="1"/>
</dbReference>
<dbReference type="SUPFAM" id="SSF47473">
    <property type="entry name" value="EF-hand"/>
    <property type="match status" value="1"/>
</dbReference>
<evidence type="ECO:0000313" key="16">
    <source>
        <dbReference type="Proteomes" id="UP000095280"/>
    </source>
</evidence>
<keyword evidence="12 14" id="KW-0560">Oxidoreductase</keyword>
<dbReference type="PROSITE" id="PS00977">
    <property type="entry name" value="FAD_G3PDH_1"/>
    <property type="match status" value="1"/>
</dbReference>
<evidence type="ECO:0000256" key="7">
    <source>
        <dbReference type="ARBA" id="ARBA00022723"/>
    </source>
</evidence>
<dbReference type="InterPro" id="IPR011992">
    <property type="entry name" value="EF-hand-dom_pair"/>
</dbReference>
<dbReference type="SUPFAM" id="SSF54373">
    <property type="entry name" value="FAD-linked reductases, C-terminal domain"/>
    <property type="match status" value="1"/>
</dbReference>
<comment type="cofactor">
    <cofactor evidence="1 14">
        <name>FAD</name>
        <dbReference type="ChEBI" id="CHEBI:57692"/>
    </cofactor>
</comment>
<evidence type="ECO:0000256" key="8">
    <source>
        <dbReference type="ARBA" id="ARBA00022737"/>
    </source>
</evidence>
<evidence type="ECO:0000256" key="2">
    <source>
        <dbReference type="ARBA" id="ARBA00004173"/>
    </source>
</evidence>
<feature type="domain" description="EF-hand" evidence="15">
    <location>
        <begin position="625"/>
        <end position="660"/>
    </location>
</feature>
<dbReference type="PROSITE" id="PS00018">
    <property type="entry name" value="EF_HAND_1"/>
    <property type="match status" value="1"/>
</dbReference>
<dbReference type="Pfam" id="PF01266">
    <property type="entry name" value="DAO"/>
    <property type="match status" value="1"/>
</dbReference>
<feature type="domain" description="EF-hand" evidence="15">
    <location>
        <begin position="661"/>
        <end position="696"/>
    </location>
</feature>
<comment type="catalytic activity">
    <reaction evidence="14">
        <text>a quinone + sn-glycerol 3-phosphate = dihydroxyacetone phosphate + a quinol</text>
        <dbReference type="Rhea" id="RHEA:18977"/>
        <dbReference type="ChEBI" id="CHEBI:24646"/>
        <dbReference type="ChEBI" id="CHEBI:57597"/>
        <dbReference type="ChEBI" id="CHEBI:57642"/>
        <dbReference type="ChEBI" id="CHEBI:132124"/>
        <dbReference type="EC" id="1.1.5.3"/>
    </reaction>
</comment>
<evidence type="ECO:0000256" key="4">
    <source>
        <dbReference type="ARBA" id="ARBA00007330"/>
    </source>
</evidence>
<dbReference type="Proteomes" id="UP000095280">
    <property type="component" value="Unplaced"/>
</dbReference>
<reference evidence="17" key="1">
    <citation type="submission" date="2016-11" db="UniProtKB">
        <authorList>
            <consortium name="WormBaseParasite"/>
        </authorList>
    </citation>
    <scope>IDENTIFICATION</scope>
</reference>
<dbReference type="SMART" id="SM00054">
    <property type="entry name" value="EFh"/>
    <property type="match status" value="2"/>
</dbReference>
<dbReference type="PANTHER" id="PTHR11985:SF15">
    <property type="entry name" value="GLYCEROL-3-PHOSPHATE DEHYDROGENASE, MITOCHONDRIAL"/>
    <property type="match status" value="1"/>
</dbReference>